<name>A0A8E2JT30_9PEZI</name>
<evidence type="ECO:0000313" key="2">
    <source>
        <dbReference type="EMBL" id="OCL08179.1"/>
    </source>
</evidence>
<organism evidence="2 3">
    <name type="scientific">Glonium stellatum</name>
    <dbReference type="NCBI Taxonomy" id="574774"/>
    <lineage>
        <taxon>Eukaryota</taxon>
        <taxon>Fungi</taxon>
        <taxon>Dikarya</taxon>
        <taxon>Ascomycota</taxon>
        <taxon>Pezizomycotina</taxon>
        <taxon>Dothideomycetes</taxon>
        <taxon>Pleosporomycetidae</taxon>
        <taxon>Gloniales</taxon>
        <taxon>Gloniaceae</taxon>
        <taxon>Glonium</taxon>
    </lineage>
</organism>
<feature type="transmembrane region" description="Helical" evidence="1">
    <location>
        <begin position="230"/>
        <end position="252"/>
    </location>
</feature>
<keyword evidence="3" id="KW-1185">Reference proteome</keyword>
<dbReference type="Proteomes" id="UP000250140">
    <property type="component" value="Unassembled WGS sequence"/>
</dbReference>
<evidence type="ECO:0000256" key="1">
    <source>
        <dbReference type="SAM" id="Phobius"/>
    </source>
</evidence>
<keyword evidence="1" id="KW-0812">Transmembrane</keyword>
<proteinExistence type="predicted"/>
<reference evidence="2 3" key="1">
    <citation type="journal article" date="2016" name="Nat. Commun.">
        <title>Ectomycorrhizal ecology is imprinted in the genome of the dominant symbiotic fungus Cenococcum geophilum.</title>
        <authorList>
            <consortium name="DOE Joint Genome Institute"/>
            <person name="Peter M."/>
            <person name="Kohler A."/>
            <person name="Ohm R.A."/>
            <person name="Kuo A."/>
            <person name="Krutzmann J."/>
            <person name="Morin E."/>
            <person name="Arend M."/>
            <person name="Barry K.W."/>
            <person name="Binder M."/>
            <person name="Choi C."/>
            <person name="Clum A."/>
            <person name="Copeland A."/>
            <person name="Grisel N."/>
            <person name="Haridas S."/>
            <person name="Kipfer T."/>
            <person name="LaButti K."/>
            <person name="Lindquist E."/>
            <person name="Lipzen A."/>
            <person name="Maire R."/>
            <person name="Meier B."/>
            <person name="Mihaltcheva S."/>
            <person name="Molinier V."/>
            <person name="Murat C."/>
            <person name="Poggeler S."/>
            <person name="Quandt C.A."/>
            <person name="Sperisen C."/>
            <person name="Tritt A."/>
            <person name="Tisserant E."/>
            <person name="Crous P.W."/>
            <person name="Henrissat B."/>
            <person name="Nehls U."/>
            <person name="Egli S."/>
            <person name="Spatafora J.W."/>
            <person name="Grigoriev I.V."/>
            <person name="Martin F.M."/>
        </authorList>
    </citation>
    <scope>NUCLEOTIDE SEQUENCE [LARGE SCALE GENOMIC DNA]</scope>
    <source>
        <strain evidence="2 3">CBS 207.34</strain>
    </source>
</reference>
<accession>A0A8E2JT30</accession>
<gene>
    <name evidence="2" type="ORF">AOQ84DRAFT_439760</name>
</gene>
<dbReference type="OrthoDB" id="3777625at2759"/>
<evidence type="ECO:0000313" key="3">
    <source>
        <dbReference type="Proteomes" id="UP000250140"/>
    </source>
</evidence>
<keyword evidence="1" id="KW-1133">Transmembrane helix</keyword>
<protein>
    <submittedName>
        <fullName evidence="2">Uncharacterized protein</fullName>
    </submittedName>
</protein>
<keyword evidence="1" id="KW-0472">Membrane</keyword>
<dbReference type="EMBL" id="KV749702">
    <property type="protein sequence ID" value="OCL08179.1"/>
    <property type="molecule type" value="Genomic_DNA"/>
</dbReference>
<sequence length="280" mass="29727">MTVMATLATMAIESSKESPGVPTLATPEDYRLSARQASPTISTAAAATVDGLVNLDSMPSCAFKSCVVSSHPALPCPTVSTSCSASASATAASDGCAGVGIPTTCYCALPNPLFCAWGCRWFDWMLAENWFNATCPQVPPIDFTPVPACARACFEESIFNYGCLTYQKNCFCSVGSLFGCNAGCTPQENQTIASWYASACVVPTASALQVAAVQTTGSSIIPSSHPWGGFSWYEIFSIVVGGLSVVAFLIYVSVWKDIINRRDLSRLEKARTQQRKKIKG</sequence>
<dbReference type="AlphaFoldDB" id="A0A8E2JT30"/>